<evidence type="ECO:0000256" key="3">
    <source>
        <dbReference type="ARBA" id="ARBA00022679"/>
    </source>
</evidence>
<dbReference type="Pfam" id="PF01553">
    <property type="entry name" value="Acyltransferase"/>
    <property type="match status" value="1"/>
</dbReference>
<evidence type="ECO:0000256" key="7">
    <source>
        <dbReference type="SAM" id="Phobius"/>
    </source>
</evidence>
<dbReference type="Proteomes" id="UP001202328">
    <property type="component" value="Unassembled WGS sequence"/>
</dbReference>
<keyword evidence="5 7" id="KW-1133">Transmembrane helix</keyword>
<accession>A0AAD4SNM0</accession>
<dbReference type="CDD" id="cd06551">
    <property type="entry name" value="LPLAT"/>
    <property type="match status" value="1"/>
</dbReference>
<comment type="subcellular location">
    <subcellularLocation>
        <location evidence="1">Membrane</location>
        <topology evidence="1">Multi-pass membrane protein</topology>
    </subcellularLocation>
</comment>
<keyword evidence="4 7" id="KW-0812">Transmembrane</keyword>
<organism evidence="9 10">
    <name type="scientific">Papaver atlanticum</name>
    <dbReference type="NCBI Taxonomy" id="357466"/>
    <lineage>
        <taxon>Eukaryota</taxon>
        <taxon>Viridiplantae</taxon>
        <taxon>Streptophyta</taxon>
        <taxon>Embryophyta</taxon>
        <taxon>Tracheophyta</taxon>
        <taxon>Spermatophyta</taxon>
        <taxon>Magnoliopsida</taxon>
        <taxon>Ranunculales</taxon>
        <taxon>Papaveraceae</taxon>
        <taxon>Papaveroideae</taxon>
        <taxon>Papaver</taxon>
    </lineage>
</organism>
<protein>
    <recommendedName>
        <fullName evidence="8">Phospholipid/glycerol acyltransferase domain-containing protein</fullName>
    </recommendedName>
</protein>
<evidence type="ECO:0000256" key="2">
    <source>
        <dbReference type="ARBA" id="ARBA00007937"/>
    </source>
</evidence>
<feature type="transmembrane region" description="Helical" evidence="7">
    <location>
        <begin position="81"/>
        <end position="101"/>
    </location>
</feature>
<evidence type="ECO:0000256" key="4">
    <source>
        <dbReference type="ARBA" id="ARBA00022692"/>
    </source>
</evidence>
<dbReference type="PANTHER" id="PTHR15486:SF65">
    <property type="entry name" value="GLYCEROL-3-PHOSPHATE ACYLTRANSFERASE"/>
    <property type="match status" value="1"/>
</dbReference>
<feature type="domain" description="Phospholipid/glycerol acyltransferase" evidence="8">
    <location>
        <begin position="344"/>
        <end position="445"/>
    </location>
</feature>
<evidence type="ECO:0000256" key="6">
    <source>
        <dbReference type="ARBA" id="ARBA00023136"/>
    </source>
</evidence>
<comment type="caution">
    <text evidence="9">The sequence shown here is derived from an EMBL/GenBank/DDBJ whole genome shotgun (WGS) entry which is preliminary data.</text>
</comment>
<dbReference type="InterPro" id="IPR056462">
    <property type="entry name" value="HAD_RAM2/GPAT1-8"/>
</dbReference>
<dbReference type="EMBL" id="JAJJMB010009125">
    <property type="protein sequence ID" value="KAI3916282.1"/>
    <property type="molecule type" value="Genomic_DNA"/>
</dbReference>
<feature type="transmembrane region" description="Helical" evidence="7">
    <location>
        <begin position="107"/>
        <end position="128"/>
    </location>
</feature>
<dbReference type="InterPro" id="IPR002123">
    <property type="entry name" value="Plipid/glycerol_acylTrfase"/>
</dbReference>
<evidence type="ECO:0000313" key="9">
    <source>
        <dbReference type="EMBL" id="KAI3916282.1"/>
    </source>
</evidence>
<evidence type="ECO:0000259" key="8">
    <source>
        <dbReference type="SMART" id="SM00563"/>
    </source>
</evidence>
<evidence type="ECO:0000256" key="5">
    <source>
        <dbReference type="ARBA" id="ARBA00022989"/>
    </source>
</evidence>
<dbReference type="SUPFAM" id="SSF69593">
    <property type="entry name" value="Glycerol-3-phosphate (1)-acyltransferase"/>
    <property type="match status" value="1"/>
</dbReference>
<dbReference type="GO" id="GO:0090447">
    <property type="term" value="F:glycerol-3-phosphate 2-O-acyltransferase activity"/>
    <property type="evidence" value="ECO:0007669"/>
    <property type="project" value="TreeGrafter"/>
</dbReference>
<name>A0AAD4SNM0_9MAGN</name>
<evidence type="ECO:0000256" key="1">
    <source>
        <dbReference type="ARBA" id="ARBA00004141"/>
    </source>
</evidence>
<gene>
    <name evidence="9" type="ORF">MKW98_004723</name>
</gene>
<dbReference type="PANTHER" id="PTHR15486">
    <property type="entry name" value="ANCIENT UBIQUITOUS PROTEIN"/>
    <property type="match status" value="1"/>
</dbReference>
<keyword evidence="10" id="KW-1185">Reference proteome</keyword>
<proteinExistence type="inferred from homology"/>
<reference evidence="9" key="1">
    <citation type="submission" date="2022-04" db="EMBL/GenBank/DDBJ databases">
        <title>A functionally conserved STORR gene fusion in Papaver species that diverged 16.8 million years ago.</title>
        <authorList>
            <person name="Catania T."/>
        </authorList>
    </citation>
    <scope>NUCLEOTIDE SEQUENCE</scope>
    <source>
        <strain evidence="9">S-188037</strain>
    </source>
</reference>
<dbReference type="GO" id="GO:0016020">
    <property type="term" value="C:membrane"/>
    <property type="evidence" value="ECO:0007669"/>
    <property type="project" value="UniProtKB-SubCell"/>
</dbReference>
<feature type="transmembrane region" description="Helical" evidence="7">
    <location>
        <begin position="286"/>
        <end position="306"/>
    </location>
</feature>
<evidence type="ECO:0000313" key="10">
    <source>
        <dbReference type="Proteomes" id="UP001202328"/>
    </source>
</evidence>
<dbReference type="SMART" id="SM00563">
    <property type="entry name" value="PlsC"/>
    <property type="match status" value="1"/>
</dbReference>
<dbReference type="Pfam" id="PF23270">
    <property type="entry name" value="HAD_RAM2_N"/>
    <property type="match status" value="1"/>
</dbReference>
<dbReference type="AlphaFoldDB" id="A0AAD4SNM0"/>
<keyword evidence="3" id="KW-0808">Transferase</keyword>
<comment type="similarity">
    <text evidence="2">Belongs to the GPAT/DAPAT family.</text>
</comment>
<sequence>MAEKEFSFKTLLLFISRIFHRRLLKNTHFQQRSNRDCNSNALNIKIQKYPSLILKSESESEFSSQTLIFDVEGALLKPSSLFHYFMLVAFEAGGLIRALVLLLLYPIIWLVNEDIGINIMVFVCFFGIKKDNFRVGRSVLPKFFLEDVGFEGFEVLMRYGRKVGVSELPRVMIEAFLRDYLEVDFVVGKELKVFHGYYVGLMEVATKASLNFQAMFGEEKMNSKEVVGFGSFHKSLEHHYFSQCKEIYLVNETEKKKWKNLPREKYPKPLVFHDGRLAFKPTSISTLVMFFWIPFGIFLFTFRFLIGISLPYSINIPILAFSGMRLKQSKPIPTPKKIENQKGVLYVSNHRTLMDPIYVSGGLRKKLTAMIYSLSKVCEIVAPIKTVRLTRDRETDAEMMEKMLKQGDVAVCPEGTTCREPYLLRFSPLFAEVSDEIIPVAIHVEVGMFYGTTASGYKVLDPVFFFMNPHLTYSINFLEKISTSEIFMSKKSRTEVANYVQGVIGRALGFECTNLTRKDKYLMLAGNEGFVGKSKSSNNSS</sequence>
<keyword evidence="6 7" id="KW-0472">Membrane</keyword>
<dbReference type="GO" id="GO:0010143">
    <property type="term" value="P:cutin biosynthetic process"/>
    <property type="evidence" value="ECO:0007669"/>
    <property type="project" value="TreeGrafter"/>
</dbReference>
<dbReference type="GO" id="GO:0016791">
    <property type="term" value="F:phosphatase activity"/>
    <property type="evidence" value="ECO:0007669"/>
    <property type="project" value="TreeGrafter"/>
</dbReference>